<protein>
    <recommendedName>
        <fullName evidence="6">RNA polymerase sigma factor</fullName>
    </recommendedName>
</protein>
<evidence type="ECO:0000256" key="5">
    <source>
        <dbReference type="ARBA" id="ARBA00023163"/>
    </source>
</evidence>
<proteinExistence type="inferred from homology"/>
<evidence type="ECO:0000313" key="10">
    <source>
        <dbReference type="Proteomes" id="UP000253324"/>
    </source>
</evidence>
<dbReference type="InterPro" id="IPR039425">
    <property type="entry name" value="RNA_pol_sigma-70-like"/>
</dbReference>
<feature type="domain" description="RNA polymerase sigma factor 70 region 4 type 2" evidence="8">
    <location>
        <begin position="115"/>
        <end position="166"/>
    </location>
</feature>
<keyword evidence="4 6" id="KW-0238">DNA-binding</keyword>
<gene>
    <name evidence="9" type="ORF">C7476_11569</name>
</gene>
<dbReference type="Pfam" id="PF08281">
    <property type="entry name" value="Sigma70_r4_2"/>
    <property type="match status" value="1"/>
</dbReference>
<evidence type="ECO:0000259" key="8">
    <source>
        <dbReference type="Pfam" id="PF08281"/>
    </source>
</evidence>
<name>A0A368YPN0_9HYPH</name>
<comment type="caution">
    <text evidence="9">The sequence shown here is derived from an EMBL/GenBank/DDBJ whole genome shotgun (WGS) entry which is preliminary data.</text>
</comment>
<dbReference type="Proteomes" id="UP000253324">
    <property type="component" value="Unassembled WGS sequence"/>
</dbReference>
<evidence type="ECO:0000256" key="6">
    <source>
        <dbReference type="RuleBase" id="RU000716"/>
    </source>
</evidence>
<dbReference type="EMBL" id="QPJM01000015">
    <property type="protein sequence ID" value="RCW80104.1"/>
    <property type="molecule type" value="Genomic_DNA"/>
</dbReference>
<dbReference type="SUPFAM" id="SSF88659">
    <property type="entry name" value="Sigma3 and sigma4 domains of RNA polymerase sigma factors"/>
    <property type="match status" value="1"/>
</dbReference>
<dbReference type="InterPro" id="IPR007627">
    <property type="entry name" value="RNA_pol_sigma70_r2"/>
</dbReference>
<evidence type="ECO:0000259" key="7">
    <source>
        <dbReference type="Pfam" id="PF04542"/>
    </source>
</evidence>
<evidence type="ECO:0000256" key="4">
    <source>
        <dbReference type="ARBA" id="ARBA00023125"/>
    </source>
</evidence>
<dbReference type="CDD" id="cd06171">
    <property type="entry name" value="Sigma70_r4"/>
    <property type="match status" value="1"/>
</dbReference>
<keyword evidence="10" id="KW-1185">Reference proteome</keyword>
<dbReference type="InterPro" id="IPR036388">
    <property type="entry name" value="WH-like_DNA-bd_sf"/>
</dbReference>
<dbReference type="InterPro" id="IPR013324">
    <property type="entry name" value="RNA_pol_sigma_r3/r4-like"/>
</dbReference>
<dbReference type="RefSeq" id="WP_114431850.1">
    <property type="nucleotide sequence ID" value="NZ_QPJM01000015.1"/>
</dbReference>
<sequence>MVAIDRVYEDFQLETNCRAEIIALVPALRAFARSFYRKPDEADDLVQETLKRALGSLHQFTPGTSMKSWLFTIMRNTFNTAMKHRLREVTGGENDIAENGPSRPASQEWTIRGHELETALHQLDPDFRQAIMLVCVMGASYDEAADICDCPVGTIKSRISRAKTHLLEMLGEKSREGILEAPQYAGWQHASHRRH</sequence>
<accession>A0A368YPN0</accession>
<dbReference type="PANTHER" id="PTHR43133:SF25">
    <property type="entry name" value="RNA POLYMERASE SIGMA FACTOR RFAY-RELATED"/>
    <property type="match status" value="1"/>
</dbReference>
<dbReference type="OrthoDB" id="9803470at2"/>
<feature type="domain" description="RNA polymerase sigma-70 region 2" evidence="7">
    <location>
        <begin position="24"/>
        <end position="83"/>
    </location>
</feature>
<evidence type="ECO:0000256" key="2">
    <source>
        <dbReference type="ARBA" id="ARBA00023015"/>
    </source>
</evidence>
<dbReference type="InterPro" id="IPR014284">
    <property type="entry name" value="RNA_pol_sigma-70_dom"/>
</dbReference>
<dbReference type="SUPFAM" id="SSF88946">
    <property type="entry name" value="Sigma2 domain of RNA polymerase sigma factors"/>
    <property type="match status" value="1"/>
</dbReference>
<organism evidence="9 10">
    <name type="scientific">Phyllobacterium bourgognense</name>
    <dbReference type="NCBI Taxonomy" id="314236"/>
    <lineage>
        <taxon>Bacteria</taxon>
        <taxon>Pseudomonadati</taxon>
        <taxon>Pseudomonadota</taxon>
        <taxon>Alphaproteobacteria</taxon>
        <taxon>Hyphomicrobiales</taxon>
        <taxon>Phyllobacteriaceae</taxon>
        <taxon>Phyllobacterium</taxon>
    </lineage>
</organism>
<dbReference type="InterPro" id="IPR000838">
    <property type="entry name" value="RNA_pol_sigma70_ECF_CS"/>
</dbReference>
<keyword evidence="3 6" id="KW-0731">Sigma factor</keyword>
<dbReference type="NCBIfam" id="TIGR02937">
    <property type="entry name" value="sigma70-ECF"/>
    <property type="match status" value="1"/>
</dbReference>
<reference evidence="9 10" key="1">
    <citation type="submission" date="2018-07" db="EMBL/GenBank/DDBJ databases">
        <title>Genomic Encyclopedia of Type Strains, Phase III (KMG-III): the genomes of soil and plant-associated and newly described type strains.</title>
        <authorList>
            <person name="Whitman W."/>
        </authorList>
    </citation>
    <scope>NUCLEOTIDE SEQUENCE [LARGE SCALE GENOMIC DNA]</scope>
    <source>
        <strain evidence="9 10">31-25a</strain>
    </source>
</reference>
<dbReference type="GO" id="GO:0016987">
    <property type="term" value="F:sigma factor activity"/>
    <property type="evidence" value="ECO:0007669"/>
    <property type="project" value="UniProtKB-KW"/>
</dbReference>
<dbReference type="PANTHER" id="PTHR43133">
    <property type="entry name" value="RNA POLYMERASE ECF-TYPE SIGMA FACTO"/>
    <property type="match status" value="1"/>
</dbReference>
<dbReference type="Gene3D" id="1.10.10.10">
    <property type="entry name" value="Winged helix-like DNA-binding domain superfamily/Winged helix DNA-binding domain"/>
    <property type="match status" value="1"/>
</dbReference>
<dbReference type="GO" id="GO:0003677">
    <property type="term" value="F:DNA binding"/>
    <property type="evidence" value="ECO:0007669"/>
    <property type="project" value="UniProtKB-KW"/>
</dbReference>
<dbReference type="Gene3D" id="1.10.1740.10">
    <property type="match status" value="1"/>
</dbReference>
<evidence type="ECO:0000313" key="9">
    <source>
        <dbReference type="EMBL" id="RCW80104.1"/>
    </source>
</evidence>
<dbReference type="InterPro" id="IPR013249">
    <property type="entry name" value="RNA_pol_sigma70_r4_t2"/>
</dbReference>
<dbReference type="GO" id="GO:0006352">
    <property type="term" value="P:DNA-templated transcription initiation"/>
    <property type="evidence" value="ECO:0007669"/>
    <property type="project" value="InterPro"/>
</dbReference>
<evidence type="ECO:0000256" key="3">
    <source>
        <dbReference type="ARBA" id="ARBA00023082"/>
    </source>
</evidence>
<keyword evidence="2 6" id="KW-0805">Transcription regulation</keyword>
<dbReference type="InterPro" id="IPR013325">
    <property type="entry name" value="RNA_pol_sigma_r2"/>
</dbReference>
<dbReference type="PROSITE" id="PS01063">
    <property type="entry name" value="SIGMA70_ECF"/>
    <property type="match status" value="1"/>
</dbReference>
<dbReference type="Pfam" id="PF04542">
    <property type="entry name" value="Sigma70_r2"/>
    <property type="match status" value="1"/>
</dbReference>
<dbReference type="AlphaFoldDB" id="A0A368YPN0"/>
<comment type="similarity">
    <text evidence="1 6">Belongs to the sigma-70 factor family. ECF subfamily.</text>
</comment>
<evidence type="ECO:0000256" key="1">
    <source>
        <dbReference type="ARBA" id="ARBA00010641"/>
    </source>
</evidence>
<keyword evidence="5 6" id="KW-0804">Transcription</keyword>